<comment type="caution">
    <text evidence="4">The sequence shown here is derived from an EMBL/GenBank/DDBJ whole genome shotgun (WGS) entry which is preliminary data.</text>
</comment>
<dbReference type="EMBL" id="FNNO01000001">
    <property type="protein sequence ID" value="SDW24416.1"/>
    <property type="molecule type" value="Genomic_DNA"/>
</dbReference>
<sequence>MKSSDSRRLSWIIGCGLLLVAACQMPGKKTTAPVSDSSWALLGFEKLDSVNPVLMPGTGRFIDPIRQQPIFWEEKDVFNPAIVVRNDTVYMLYRAQDKIGLPGGTSRIGLAYSTDAMHFTRLATPVLYPDKDAYQQYEWEGGCEDPRIIEDDKGIYYMTYTAFDGKTARLMVAVSNDLLHWTKQGPAFATAYEGRYLNAWSKSGSIVSRYTKGKIIATKIHGKYWMYWGDKFIYAATSDDLIHWTPIEMAADEQPSAPLKGEAKQTPRLKIVVATRDGKFDCDLVESGPPAMLTDSGILLIYNSRNIPAIGDTSLPEGTYAAGQALLNKDNPLQLNKRLSHHFMHPDKPYEINGQVNRVCFLEGLAQFHNQWFLYYGTADSKIAVARSGY</sequence>
<evidence type="ECO:0000256" key="1">
    <source>
        <dbReference type="ARBA" id="ARBA00022676"/>
    </source>
</evidence>
<dbReference type="GO" id="GO:0016787">
    <property type="term" value="F:hydrolase activity"/>
    <property type="evidence" value="ECO:0007669"/>
    <property type="project" value="UniProtKB-KW"/>
</dbReference>
<keyword evidence="1" id="KW-0328">Glycosyltransferase</keyword>
<dbReference type="AlphaFoldDB" id="A0A8X8I9A9"/>
<dbReference type="InterPro" id="IPR023296">
    <property type="entry name" value="Glyco_hydro_beta-prop_sf"/>
</dbReference>
<dbReference type="PANTHER" id="PTHR34106:SF5">
    <property type="entry name" value="GLYCOSIDASE"/>
    <property type="match status" value="1"/>
</dbReference>
<evidence type="ECO:0000256" key="3">
    <source>
        <dbReference type="ARBA" id="ARBA00024356"/>
    </source>
</evidence>
<dbReference type="RefSeq" id="WP_092721783.1">
    <property type="nucleotide sequence ID" value="NZ_FNNO01000001.1"/>
</dbReference>
<keyword evidence="5" id="KW-1185">Reference proteome</keyword>
<dbReference type="CDD" id="cd18610">
    <property type="entry name" value="GH130_BT3780-like"/>
    <property type="match status" value="1"/>
</dbReference>
<dbReference type="Pfam" id="PF04041">
    <property type="entry name" value="Glyco_hydro_130"/>
    <property type="match status" value="1"/>
</dbReference>
<keyword evidence="4" id="KW-0378">Hydrolase</keyword>
<name>A0A8X8I9A9_9BACT</name>
<evidence type="ECO:0000313" key="4">
    <source>
        <dbReference type="EMBL" id="SDW24416.1"/>
    </source>
</evidence>
<dbReference type="SUPFAM" id="SSF75005">
    <property type="entry name" value="Arabinanase/levansucrase/invertase"/>
    <property type="match status" value="1"/>
</dbReference>
<evidence type="ECO:0000256" key="2">
    <source>
        <dbReference type="ARBA" id="ARBA00022679"/>
    </source>
</evidence>
<reference evidence="4 5" key="1">
    <citation type="submission" date="2016-10" db="EMBL/GenBank/DDBJ databases">
        <authorList>
            <person name="Varghese N."/>
            <person name="Submissions S."/>
        </authorList>
    </citation>
    <scope>NUCLEOTIDE SEQUENCE [LARGE SCALE GENOMIC DNA]</scope>
    <source>
        <strain evidence="4 5">DSM 25353</strain>
    </source>
</reference>
<keyword evidence="2" id="KW-0808">Transferase</keyword>
<dbReference type="PROSITE" id="PS51257">
    <property type="entry name" value="PROKAR_LIPOPROTEIN"/>
    <property type="match status" value="1"/>
</dbReference>
<dbReference type="PIRSF" id="PIRSF016202">
    <property type="entry name" value="PH1107"/>
    <property type="match status" value="1"/>
</dbReference>
<evidence type="ECO:0000313" key="5">
    <source>
        <dbReference type="Proteomes" id="UP000198711"/>
    </source>
</evidence>
<gene>
    <name evidence="4" type="ORF">SAMN05444410_101600</name>
</gene>
<dbReference type="PANTHER" id="PTHR34106">
    <property type="entry name" value="GLYCOSIDASE"/>
    <property type="match status" value="1"/>
</dbReference>
<proteinExistence type="inferred from homology"/>
<organism evidence="4 5">
    <name type="scientific">Hydrobacter penzbergensis</name>
    <dbReference type="NCBI Taxonomy" id="1235997"/>
    <lineage>
        <taxon>Bacteria</taxon>
        <taxon>Pseudomonadati</taxon>
        <taxon>Bacteroidota</taxon>
        <taxon>Chitinophagia</taxon>
        <taxon>Chitinophagales</taxon>
        <taxon>Chitinophagaceae</taxon>
        <taxon>Hydrobacter</taxon>
    </lineage>
</organism>
<dbReference type="Gene3D" id="2.115.10.20">
    <property type="entry name" value="Glycosyl hydrolase domain, family 43"/>
    <property type="match status" value="1"/>
</dbReference>
<dbReference type="InterPro" id="IPR007184">
    <property type="entry name" value="Mannoside_phosphorylase"/>
</dbReference>
<comment type="similarity">
    <text evidence="3">Belongs to the glycosyl hydrolase 130 family.</text>
</comment>
<dbReference type="Proteomes" id="UP000198711">
    <property type="component" value="Unassembled WGS sequence"/>
</dbReference>
<dbReference type="GO" id="GO:0016757">
    <property type="term" value="F:glycosyltransferase activity"/>
    <property type="evidence" value="ECO:0007669"/>
    <property type="project" value="UniProtKB-KW"/>
</dbReference>
<accession>A0A8X8I9A9</accession>
<protein>
    <submittedName>
        <fullName evidence="4">Predicted glycosyl hydrolase, GH43/DUF377 family</fullName>
    </submittedName>
</protein>